<name>A0A1H8V029_9EURY</name>
<dbReference type="SUPFAM" id="SSF53300">
    <property type="entry name" value="vWA-like"/>
    <property type="match status" value="1"/>
</dbReference>
<protein>
    <recommendedName>
        <fullName evidence="4">VWA domain containing CoxE-like protein</fullName>
    </recommendedName>
</protein>
<feature type="compositionally biased region" description="Acidic residues" evidence="1">
    <location>
        <begin position="1"/>
        <end position="11"/>
    </location>
</feature>
<dbReference type="PANTHER" id="PTHR39338:SF6">
    <property type="entry name" value="BLL5662 PROTEIN"/>
    <property type="match status" value="1"/>
</dbReference>
<evidence type="ECO:0000256" key="1">
    <source>
        <dbReference type="SAM" id="MobiDB-lite"/>
    </source>
</evidence>
<evidence type="ECO:0008006" key="4">
    <source>
        <dbReference type="Google" id="ProtNLM"/>
    </source>
</evidence>
<dbReference type="InterPro" id="IPR008912">
    <property type="entry name" value="Uncharacterised_CoxE"/>
</dbReference>
<dbReference type="EMBL" id="FODV01000013">
    <property type="protein sequence ID" value="SEP08832.1"/>
    <property type="molecule type" value="Genomic_DNA"/>
</dbReference>
<proteinExistence type="predicted"/>
<organism evidence="2 3">
    <name type="scientific">Halogranum amylolyticum</name>
    <dbReference type="NCBI Taxonomy" id="660520"/>
    <lineage>
        <taxon>Archaea</taxon>
        <taxon>Methanobacteriati</taxon>
        <taxon>Methanobacteriota</taxon>
        <taxon>Stenosarchaea group</taxon>
        <taxon>Halobacteria</taxon>
        <taxon>Halobacteriales</taxon>
        <taxon>Haloferacaceae</taxon>
    </lineage>
</organism>
<dbReference type="PANTHER" id="PTHR39338">
    <property type="entry name" value="BLL5662 PROTEIN-RELATED"/>
    <property type="match status" value="1"/>
</dbReference>
<keyword evidence="3" id="KW-1185">Reference proteome</keyword>
<sequence length="449" mass="49911">MTDGPPDEEAVGSESPASDVERRDATEVSPDVASELVRFTRALREVGAEVPVITSITAAEALVELELTPERTRAALQAVLLTRQEDAQRFERLFETFWRRLTSDSDEPYIDTADDAETTQLEVRPLRGSDASTAETSEAGPDDTERAAEPAVTRALGDALDPASDATSVSAATYSRTGARSPLAAEFGRDAESERLKSAVQQLTRVIATVTGRRWRRDGTARPDLRRALRKSLTTGGMVADLPRRERRTDRVRATFLVDVSQSVLDTIDRGFLLRFLSETTARWRDTRVFFFDDNVRDVTAQFAVSDPGAVLAALERAETEWGGGTRIGHAIETLREMYPPVVDRETVVFVISDGLEVGELDRLERGITWLSRCAAATLWLNPLASAPEYEPTCRGMTVSYPYVDGLFSFSSVDDVEEMTRQLRVRGLGGNVGFEYDRRRHRRSERSER</sequence>
<feature type="compositionally biased region" description="Polar residues" evidence="1">
    <location>
        <begin position="165"/>
        <end position="178"/>
    </location>
</feature>
<reference evidence="3" key="1">
    <citation type="submission" date="2016-10" db="EMBL/GenBank/DDBJ databases">
        <authorList>
            <person name="Varghese N."/>
            <person name="Submissions S."/>
        </authorList>
    </citation>
    <scope>NUCLEOTIDE SEQUENCE [LARGE SCALE GENOMIC DNA]</scope>
    <source>
        <strain evidence="3">CGMCC 1.10121</strain>
    </source>
</reference>
<evidence type="ECO:0000313" key="2">
    <source>
        <dbReference type="EMBL" id="SEP08832.1"/>
    </source>
</evidence>
<dbReference type="RefSeq" id="WP_089826714.1">
    <property type="nucleotide sequence ID" value="NZ_FODV01000013.1"/>
</dbReference>
<dbReference type="InterPro" id="IPR036465">
    <property type="entry name" value="vWFA_dom_sf"/>
</dbReference>
<gene>
    <name evidence="2" type="ORF">SAMN04487948_113104</name>
</gene>
<dbReference type="AlphaFoldDB" id="A0A1H8V029"/>
<dbReference type="Pfam" id="PF05762">
    <property type="entry name" value="VWA_CoxE"/>
    <property type="match status" value="1"/>
</dbReference>
<feature type="region of interest" description="Disordered" evidence="1">
    <location>
        <begin position="1"/>
        <end position="31"/>
    </location>
</feature>
<evidence type="ECO:0000313" key="3">
    <source>
        <dbReference type="Proteomes" id="UP000199126"/>
    </source>
</evidence>
<dbReference type="Proteomes" id="UP000199126">
    <property type="component" value="Unassembled WGS sequence"/>
</dbReference>
<feature type="region of interest" description="Disordered" evidence="1">
    <location>
        <begin position="122"/>
        <end position="181"/>
    </location>
</feature>
<accession>A0A1H8V029</accession>
<dbReference type="CDD" id="cd00198">
    <property type="entry name" value="vWFA"/>
    <property type="match status" value="1"/>
</dbReference>
<dbReference type="Gene3D" id="3.40.50.410">
    <property type="entry name" value="von Willebrand factor, type A domain"/>
    <property type="match status" value="1"/>
</dbReference>
<dbReference type="OrthoDB" id="205257at2157"/>